<name>A0ABW3F0G6_9ACTN</name>
<feature type="non-terminal residue" evidence="2">
    <location>
        <position position="1"/>
    </location>
</feature>
<organism evidence="2 3">
    <name type="scientific">Actinomadura sediminis</name>
    <dbReference type="NCBI Taxonomy" id="1038904"/>
    <lineage>
        <taxon>Bacteria</taxon>
        <taxon>Bacillati</taxon>
        <taxon>Actinomycetota</taxon>
        <taxon>Actinomycetes</taxon>
        <taxon>Streptosporangiales</taxon>
        <taxon>Thermomonosporaceae</taxon>
        <taxon>Actinomadura</taxon>
    </lineage>
</organism>
<dbReference type="Proteomes" id="UP001596972">
    <property type="component" value="Unassembled WGS sequence"/>
</dbReference>
<evidence type="ECO:0000259" key="1">
    <source>
        <dbReference type="Pfam" id="PF06974"/>
    </source>
</evidence>
<dbReference type="EMBL" id="JBHTJA010000148">
    <property type="protein sequence ID" value="MFD0905586.1"/>
    <property type="molecule type" value="Genomic_DNA"/>
</dbReference>
<keyword evidence="3" id="KW-1185">Reference proteome</keyword>
<dbReference type="RefSeq" id="WP_378306651.1">
    <property type="nucleotide sequence ID" value="NZ_JBHTJA010000148.1"/>
</dbReference>
<sequence length="158" mass="16296">LDVPVDRRPLRDRVAAVHRSAERRGTSGRAAASTAVLRLIGALPPPLHARAARAVYRSRFFGAIVSNMPGPDVPMSLAGVPLGDVHPILPLADGVPLAVGALGWNGALHVAVTADPHVLPEADGFADALVRAFGELTGELTGESGARPEASPSRTTPT</sequence>
<evidence type="ECO:0000313" key="3">
    <source>
        <dbReference type="Proteomes" id="UP001596972"/>
    </source>
</evidence>
<feature type="domain" description="O-acyltransferase WSD1 C-terminal" evidence="1">
    <location>
        <begin position="3"/>
        <end position="136"/>
    </location>
</feature>
<accession>A0ABW3F0G6</accession>
<evidence type="ECO:0000313" key="2">
    <source>
        <dbReference type="EMBL" id="MFD0905586.1"/>
    </source>
</evidence>
<reference evidence="3" key="1">
    <citation type="journal article" date="2019" name="Int. J. Syst. Evol. Microbiol.">
        <title>The Global Catalogue of Microorganisms (GCM) 10K type strain sequencing project: providing services to taxonomists for standard genome sequencing and annotation.</title>
        <authorList>
            <consortium name="The Broad Institute Genomics Platform"/>
            <consortium name="The Broad Institute Genome Sequencing Center for Infectious Disease"/>
            <person name="Wu L."/>
            <person name="Ma J."/>
        </authorList>
    </citation>
    <scope>NUCLEOTIDE SEQUENCE [LARGE SCALE GENOMIC DNA]</scope>
    <source>
        <strain evidence="3">JCM 31202</strain>
    </source>
</reference>
<proteinExistence type="predicted"/>
<comment type="caution">
    <text evidence="2">The sequence shown here is derived from an EMBL/GenBank/DDBJ whole genome shotgun (WGS) entry which is preliminary data.</text>
</comment>
<protein>
    <submittedName>
        <fullName evidence="2">WS/DGAT domain-containing protein</fullName>
    </submittedName>
</protein>
<dbReference type="Pfam" id="PF06974">
    <property type="entry name" value="WS_DGAT_C"/>
    <property type="match status" value="1"/>
</dbReference>
<gene>
    <name evidence="2" type="ORF">ACFQ11_34800</name>
</gene>
<dbReference type="InterPro" id="IPR009721">
    <property type="entry name" value="O-acyltransferase_WSD1_C"/>
</dbReference>